<dbReference type="InterPro" id="IPR009056">
    <property type="entry name" value="Cyt_c-like_dom"/>
</dbReference>
<dbReference type="GO" id="GO:0009055">
    <property type="term" value="F:electron transfer activity"/>
    <property type="evidence" value="ECO:0007669"/>
    <property type="project" value="InterPro"/>
</dbReference>
<dbReference type="Gene3D" id="1.10.760.10">
    <property type="entry name" value="Cytochrome c-like domain"/>
    <property type="match status" value="1"/>
</dbReference>
<dbReference type="RefSeq" id="WP_115594368.1">
    <property type="nucleotide sequence ID" value="NZ_QRHA01000014.1"/>
</dbReference>
<dbReference type="Proteomes" id="UP000256561">
    <property type="component" value="Unassembled WGS sequence"/>
</dbReference>
<dbReference type="GO" id="GO:0020037">
    <property type="term" value="F:heme binding"/>
    <property type="evidence" value="ECO:0007669"/>
    <property type="project" value="InterPro"/>
</dbReference>
<evidence type="ECO:0000259" key="5">
    <source>
        <dbReference type="PROSITE" id="PS51007"/>
    </source>
</evidence>
<dbReference type="GO" id="GO:0046872">
    <property type="term" value="F:metal ion binding"/>
    <property type="evidence" value="ECO:0007669"/>
    <property type="project" value="UniProtKB-KW"/>
</dbReference>
<keyword evidence="2 4" id="KW-0479">Metal-binding</keyword>
<dbReference type="PROSITE" id="PS51007">
    <property type="entry name" value="CYTC"/>
    <property type="match status" value="1"/>
</dbReference>
<gene>
    <name evidence="6" type="ORF">DXV75_15635</name>
</gene>
<dbReference type="AlphaFoldDB" id="A0A3D8M354"/>
<keyword evidence="7" id="KW-1185">Reference proteome</keyword>
<reference evidence="7" key="1">
    <citation type="submission" date="2018-08" db="EMBL/GenBank/DDBJ databases">
        <authorList>
            <person name="Zhang J."/>
            <person name="Du Z.-J."/>
        </authorList>
    </citation>
    <scope>NUCLEOTIDE SEQUENCE [LARGE SCALE GENOMIC DNA]</scope>
    <source>
        <strain evidence="7">KCTC 52655</strain>
    </source>
</reference>
<evidence type="ECO:0000313" key="6">
    <source>
        <dbReference type="EMBL" id="RDV24119.1"/>
    </source>
</evidence>
<evidence type="ECO:0000256" key="2">
    <source>
        <dbReference type="ARBA" id="ARBA00022723"/>
    </source>
</evidence>
<feature type="domain" description="Cytochrome c" evidence="5">
    <location>
        <begin position="32"/>
        <end position="135"/>
    </location>
</feature>
<evidence type="ECO:0000256" key="3">
    <source>
        <dbReference type="ARBA" id="ARBA00023004"/>
    </source>
</evidence>
<proteinExistence type="predicted"/>
<evidence type="ECO:0000256" key="4">
    <source>
        <dbReference type="PROSITE-ProRule" id="PRU00433"/>
    </source>
</evidence>
<dbReference type="InterPro" id="IPR036909">
    <property type="entry name" value="Cyt_c-like_dom_sf"/>
</dbReference>
<accession>A0A3D8M354</accession>
<organism evidence="6 7">
    <name type="scientific">Alteromonas aestuariivivens</name>
    <dbReference type="NCBI Taxonomy" id="1938339"/>
    <lineage>
        <taxon>Bacteria</taxon>
        <taxon>Pseudomonadati</taxon>
        <taxon>Pseudomonadota</taxon>
        <taxon>Gammaproteobacteria</taxon>
        <taxon>Alteromonadales</taxon>
        <taxon>Alteromonadaceae</taxon>
        <taxon>Alteromonas/Salinimonas group</taxon>
        <taxon>Alteromonas</taxon>
    </lineage>
</organism>
<sequence length="154" mass="16935">MRMIIWIISAALVLSACDYGASSPRGFSLPAGDPLRGETLFADYGCLDCHQIAGEPAEEEKSYTLGKAVVIGGRVSQITTYAELVTSIINPSHKLTRRYPQSFTAPDGNSKMPTLNDQMTVTDLIDLVAYLQPKYHLVPYRTTEYGLYPAIDDN</sequence>
<dbReference type="OrthoDB" id="8480010at2"/>
<evidence type="ECO:0000256" key="1">
    <source>
        <dbReference type="ARBA" id="ARBA00022617"/>
    </source>
</evidence>
<keyword evidence="1 4" id="KW-0349">Heme</keyword>
<keyword evidence="3 4" id="KW-0408">Iron</keyword>
<name>A0A3D8M354_9ALTE</name>
<dbReference type="SUPFAM" id="SSF46626">
    <property type="entry name" value="Cytochrome c"/>
    <property type="match status" value="1"/>
</dbReference>
<dbReference type="Pfam" id="PF00034">
    <property type="entry name" value="Cytochrom_C"/>
    <property type="match status" value="1"/>
</dbReference>
<dbReference type="PROSITE" id="PS51257">
    <property type="entry name" value="PROKAR_LIPOPROTEIN"/>
    <property type="match status" value="1"/>
</dbReference>
<dbReference type="EMBL" id="QRHA01000014">
    <property type="protein sequence ID" value="RDV24119.1"/>
    <property type="molecule type" value="Genomic_DNA"/>
</dbReference>
<evidence type="ECO:0000313" key="7">
    <source>
        <dbReference type="Proteomes" id="UP000256561"/>
    </source>
</evidence>
<protein>
    <submittedName>
        <fullName evidence="6">Cytochrome C</fullName>
    </submittedName>
</protein>
<comment type="caution">
    <text evidence="6">The sequence shown here is derived from an EMBL/GenBank/DDBJ whole genome shotgun (WGS) entry which is preliminary data.</text>
</comment>